<feature type="region of interest" description="Disordered" evidence="8">
    <location>
        <begin position="1"/>
        <end position="38"/>
    </location>
</feature>
<comment type="subcellular location">
    <subcellularLocation>
        <location evidence="1">Cell inner membrane</location>
        <topology evidence="1">Multi-pass membrane protein</topology>
    </subcellularLocation>
</comment>
<dbReference type="InterPro" id="IPR018227">
    <property type="entry name" value="Amino_acid_transport_2"/>
</dbReference>
<evidence type="ECO:0000256" key="6">
    <source>
        <dbReference type="ARBA" id="ARBA00022989"/>
    </source>
</evidence>
<evidence type="ECO:0000256" key="3">
    <source>
        <dbReference type="ARBA" id="ARBA00022475"/>
    </source>
</evidence>
<evidence type="ECO:0000256" key="5">
    <source>
        <dbReference type="ARBA" id="ARBA00022692"/>
    </source>
</evidence>
<feature type="transmembrane region" description="Helical" evidence="9">
    <location>
        <begin position="76"/>
        <end position="93"/>
    </location>
</feature>
<keyword evidence="7 9" id="KW-0472">Membrane</keyword>
<gene>
    <name evidence="11" type="primary">sdaC</name>
    <name evidence="10" type="ORF">AS188_01560</name>
    <name evidence="11" type="ORF">KFL01_05370</name>
</gene>
<dbReference type="RefSeq" id="WP_058857364.1">
    <property type="nucleotide sequence ID" value="NZ_BJZR01000008.1"/>
</dbReference>
<dbReference type="PANTHER" id="PTHR35334">
    <property type="entry name" value="SERINE TRANSPORTER"/>
    <property type="match status" value="1"/>
</dbReference>
<dbReference type="PANTHER" id="PTHR35334:SF2">
    <property type="entry name" value="SERINE TRANSPORTER SDAC"/>
    <property type="match status" value="1"/>
</dbReference>
<name>A0A0U3G0W4_9MICC</name>
<sequence>MSRTPAGRTTSAGPATTAAEPPVAAPPAPGAAAPGAAAPEAAPRPAAVDTAWTISLFGTAVGAGILFLPINAGAGGLWPLLVVTALIGPMTYLSHRALARFVCASPRRGEDITAVARDYFGDGAGRVITVLYFLAIYPIVLIYGVGITNTVDSLLVNQLGLPPVPRVLLSGVLIAAMMVVMVAGQRIMLAVTQWLVYPLILALLGVTLYLVPSWHVGDLAAVPSAGDLAASVWLVIPVLVFAFNHSPAISQFSLAMQRAHGAGAAEAASRVLRRTTALLVVFTMGFVWSCVLALGADGLAGAREANLPVLSHLANELGNPLIGYLGPAVAIAAIVSSFFGHYLGASEGAAGIVRGLLPARVPQPRERTLRGGIAVFVFLTTWLAAVLNPSILGLIESLAGPVIAAILYLMPMYAIRRIPALAPYRGRLSNVFVTVAGIVAISGILFSLIG</sequence>
<evidence type="ECO:0000313" key="13">
    <source>
        <dbReference type="Proteomes" id="UP000321155"/>
    </source>
</evidence>
<dbReference type="GO" id="GO:0005886">
    <property type="term" value="C:plasma membrane"/>
    <property type="evidence" value="ECO:0007669"/>
    <property type="project" value="UniProtKB-SubCell"/>
</dbReference>
<dbReference type="Proteomes" id="UP000321155">
    <property type="component" value="Unassembled WGS sequence"/>
</dbReference>
<feature type="transmembrane region" description="Helical" evidence="9">
    <location>
        <begin position="431"/>
        <end position="449"/>
    </location>
</feature>
<keyword evidence="6 9" id="KW-1133">Transmembrane helix</keyword>
<feature type="transmembrane region" description="Helical" evidence="9">
    <location>
        <begin position="127"/>
        <end position="147"/>
    </location>
</feature>
<organism evidence="10 12">
    <name type="scientific">Kocuria flava</name>
    <dbReference type="NCBI Taxonomy" id="446860"/>
    <lineage>
        <taxon>Bacteria</taxon>
        <taxon>Bacillati</taxon>
        <taxon>Actinomycetota</taxon>
        <taxon>Actinomycetes</taxon>
        <taxon>Micrococcales</taxon>
        <taxon>Micrococcaceae</taxon>
        <taxon>Kocuria</taxon>
    </lineage>
</organism>
<keyword evidence="4" id="KW-0997">Cell inner membrane</keyword>
<accession>A0A0U3G0W4</accession>
<feature type="transmembrane region" description="Helical" evidence="9">
    <location>
        <begin position="232"/>
        <end position="256"/>
    </location>
</feature>
<keyword evidence="2" id="KW-0813">Transport</keyword>
<keyword evidence="3" id="KW-1003">Cell membrane</keyword>
<dbReference type="EMBL" id="CP013254">
    <property type="protein sequence ID" value="ALU38650.1"/>
    <property type="molecule type" value="Genomic_DNA"/>
</dbReference>
<feature type="transmembrane region" description="Helical" evidence="9">
    <location>
        <begin position="194"/>
        <end position="212"/>
    </location>
</feature>
<reference evidence="11 13" key="2">
    <citation type="submission" date="2019-07" db="EMBL/GenBank/DDBJ databases">
        <title>Whole genome shotgun sequence of Kocuria flava NBRC 107626.</title>
        <authorList>
            <person name="Hosoyama A."/>
            <person name="Uohara A."/>
            <person name="Ohji S."/>
            <person name="Ichikawa N."/>
        </authorList>
    </citation>
    <scope>NUCLEOTIDE SEQUENCE [LARGE SCALE GENOMIC DNA]</scope>
    <source>
        <strain evidence="11 13">NBRC 107626</strain>
    </source>
</reference>
<dbReference type="STRING" id="446860.AS188_01560"/>
<proteinExistence type="predicted"/>
<evidence type="ECO:0000256" key="2">
    <source>
        <dbReference type="ARBA" id="ARBA00022448"/>
    </source>
</evidence>
<feature type="transmembrane region" description="Helical" evidence="9">
    <location>
        <begin position="368"/>
        <end position="385"/>
    </location>
</feature>
<reference evidence="10 12" key="1">
    <citation type="submission" date="2015-11" db="EMBL/GenBank/DDBJ databases">
        <title>Complete Genome Sequence of Kocuria flava strain HO-9041.</title>
        <authorList>
            <person name="Zhou M."/>
            <person name="Dai J."/>
        </authorList>
    </citation>
    <scope>NUCLEOTIDE SEQUENCE [LARGE SCALE GENOMIC DNA]</scope>
    <source>
        <strain evidence="10 12">HO-9041</strain>
    </source>
</reference>
<feature type="transmembrane region" description="Helical" evidence="9">
    <location>
        <begin position="391"/>
        <end position="410"/>
    </location>
</feature>
<evidence type="ECO:0000256" key="8">
    <source>
        <dbReference type="SAM" id="MobiDB-lite"/>
    </source>
</evidence>
<keyword evidence="5 9" id="KW-0812">Transmembrane</keyword>
<evidence type="ECO:0000256" key="7">
    <source>
        <dbReference type="ARBA" id="ARBA00023136"/>
    </source>
</evidence>
<feature type="transmembrane region" description="Helical" evidence="9">
    <location>
        <begin position="321"/>
        <end position="344"/>
    </location>
</feature>
<keyword evidence="13" id="KW-1185">Reference proteome</keyword>
<dbReference type="Proteomes" id="UP000057181">
    <property type="component" value="Chromosome"/>
</dbReference>
<evidence type="ECO:0000313" key="11">
    <source>
        <dbReference type="EMBL" id="GEO91231.1"/>
    </source>
</evidence>
<dbReference type="AlphaFoldDB" id="A0A0U3G0W4"/>
<feature type="transmembrane region" description="Helical" evidence="9">
    <location>
        <begin position="167"/>
        <end position="187"/>
    </location>
</feature>
<feature type="transmembrane region" description="Helical" evidence="9">
    <location>
        <begin position="277"/>
        <end position="301"/>
    </location>
</feature>
<evidence type="ECO:0000256" key="9">
    <source>
        <dbReference type="SAM" id="Phobius"/>
    </source>
</evidence>
<evidence type="ECO:0000313" key="12">
    <source>
        <dbReference type="Proteomes" id="UP000057181"/>
    </source>
</evidence>
<dbReference type="GO" id="GO:0003333">
    <property type="term" value="P:amino acid transmembrane transport"/>
    <property type="evidence" value="ECO:0007669"/>
    <property type="project" value="InterPro"/>
</dbReference>
<protein>
    <submittedName>
        <fullName evidence="10">HAAAP family serine/threonine permease</fullName>
    </submittedName>
    <submittedName>
        <fullName evidence="11">Septum formation initiator</fullName>
    </submittedName>
</protein>
<evidence type="ECO:0000256" key="4">
    <source>
        <dbReference type="ARBA" id="ARBA00022519"/>
    </source>
</evidence>
<evidence type="ECO:0000313" key="10">
    <source>
        <dbReference type="EMBL" id="ALU38650.1"/>
    </source>
</evidence>
<feature type="transmembrane region" description="Helical" evidence="9">
    <location>
        <begin position="51"/>
        <end position="70"/>
    </location>
</feature>
<dbReference type="EMBL" id="BJZR01000008">
    <property type="protein sequence ID" value="GEO91231.1"/>
    <property type="molecule type" value="Genomic_DNA"/>
</dbReference>
<dbReference type="KEGG" id="kfv:AS188_01560"/>
<evidence type="ECO:0000256" key="1">
    <source>
        <dbReference type="ARBA" id="ARBA00004429"/>
    </source>
</evidence>
<dbReference type="Gene3D" id="1.20.1740.10">
    <property type="entry name" value="Amino acid/polyamine transporter I"/>
    <property type="match status" value="1"/>
</dbReference>
<feature type="compositionally biased region" description="Low complexity" evidence="8">
    <location>
        <begin position="1"/>
        <end position="22"/>
    </location>
</feature>